<sequence>MTVASAEDLLAGVAADPVGTPEVGFGVYVHWPFCAQKCPYCDFNSHVRHRPVDQDRFAAALAREIATMGALTPGRTVTSVFLGGGTPSLMEPATVGRVLDAIGATWGVAPDAEVTLEANPSSVEAGRFRGYRAAGVNRVSLGVQALDDGELRRLGRLHDVATALEAIELARATFPRLSFDLIYARPDQTPAAWADELRRAIGLAADHLSLYQLTIEPDTPFAALHAAGKLKVPDPDLAADLYQVTQEVGEAAGLPAYEISNHAVPGAESRHNLVYWRYGEYVGIGAGAHGRIALGGGRHRLATVTERGPEAWLERVERLGHAVVSTEAIVGETAGDEMLLMGLRLREGIDPARYHALSGRRFDERRIADLLHHGMIETLPDGRIRASRGGWFVLDAVVADLAA</sequence>
<comment type="similarity">
    <text evidence="1">Belongs to the anaerobic coproporphyrinogen-III oxidase family. HemW subfamily.</text>
</comment>
<evidence type="ECO:0000313" key="4">
    <source>
        <dbReference type="EMBL" id="TDP84989.1"/>
    </source>
</evidence>
<dbReference type="PANTHER" id="PTHR13932:SF5">
    <property type="entry name" value="RADICAL S-ADENOSYL METHIONINE DOMAIN-CONTAINING PROTEIN 1, MITOCHONDRIAL"/>
    <property type="match status" value="1"/>
</dbReference>
<dbReference type="EMBL" id="SNXY01000007">
    <property type="protein sequence ID" value="TDP84989.1"/>
    <property type="molecule type" value="Genomic_DNA"/>
</dbReference>
<dbReference type="InterPro" id="IPR034505">
    <property type="entry name" value="Coproporphyrinogen-III_oxidase"/>
</dbReference>
<evidence type="ECO:0000313" key="5">
    <source>
        <dbReference type="Proteomes" id="UP000294547"/>
    </source>
</evidence>
<keyword evidence="2" id="KW-0963">Cytoplasm</keyword>
<dbReference type="InterPro" id="IPR006638">
    <property type="entry name" value="Elp3/MiaA/NifB-like_rSAM"/>
</dbReference>
<keyword evidence="2" id="KW-0349">Heme</keyword>
<dbReference type="GO" id="GO:0006779">
    <property type="term" value="P:porphyrin-containing compound biosynthetic process"/>
    <property type="evidence" value="ECO:0007669"/>
    <property type="project" value="InterPro"/>
</dbReference>
<keyword evidence="2" id="KW-0949">S-adenosyl-L-methionine</keyword>
<dbReference type="CDD" id="cd01335">
    <property type="entry name" value="Radical_SAM"/>
    <property type="match status" value="1"/>
</dbReference>
<keyword evidence="2" id="KW-0479">Metal-binding</keyword>
<dbReference type="PROSITE" id="PS51918">
    <property type="entry name" value="RADICAL_SAM"/>
    <property type="match status" value="1"/>
</dbReference>
<keyword evidence="2" id="KW-0411">Iron-sulfur</keyword>
<dbReference type="InterPro" id="IPR010723">
    <property type="entry name" value="HemN_C"/>
</dbReference>
<keyword evidence="5" id="KW-1185">Reference proteome</keyword>
<dbReference type="Pfam" id="PF06969">
    <property type="entry name" value="HemN_C"/>
    <property type="match status" value="1"/>
</dbReference>
<evidence type="ECO:0000256" key="1">
    <source>
        <dbReference type="ARBA" id="ARBA00006100"/>
    </source>
</evidence>
<dbReference type="SFLD" id="SFLDG01065">
    <property type="entry name" value="anaerobic_coproporphyrinogen-I"/>
    <property type="match status" value="1"/>
</dbReference>
<dbReference type="Gene3D" id="3.30.750.200">
    <property type="match status" value="1"/>
</dbReference>
<dbReference type="PANTHER" id="PTHR13932">
    <property type="entry name" value="COPROPORPHYRINIGEN III OXIDASE"/>
    <property type="match status" value="1"/>
</dbReference>
<reference evidence="4 5" key="1">
    <citation type="submission" date="2019-03" db="EMBL/GenBank/DDBJ databases">
        <title>Genomic Encyclopedia of Type Strains, Phase IV (KMG-IV): sequencing the most valuable type-strain genomes for metagenomic binning, comparative biology and taxonomic classification.</title>
        <authorList>
            <person name="Goeker M."/>
        </authorList>
    </citation>
    <scope>NUCLEOTIDE SEQUENCE [LARGE SCALE GENOMIC DNA]</scope>
    <source>
        <strain evidence="4 5">DSM 102969</strain>
    </source>
</reference>
<dbReference type="SUPFAM" id="SSF102114">
    <property type="entry name" value="Radical SAM enzymes"/>
    <property type="match status" value="1"/>
</dbReference>
<evidence type="ECO:0000259" key="3">
    <source>
        <dbReference type="PROSITE" id="PS51918"/>
    </source>
</evidence>
<gene>
    <name evidence="4" type="ORF">EDD54_1834</name>
</gene>
<dbReference type="GO" id="GO:0046872">
    <property type="term" value="F:metal ion binding"/>
    <property type="evidence" value="ECO:0007669"/>
    <property type="project" value="UniProtKB-UniRule"/>
</dbReference>
<dbReference type="GO" id="GO:0004109">
    <property type="term" value="F:coproporphyrinogen oxidase activity"/>
    <property type="evidence" value="ECO:0007669"/>
    <property type="project" value="InterPro"/>
</dbReference>
<keyword evidence="2" id="KW-0004">4Fe-4S</keyword>
<dbReference type="Pfam" id="PF04055">
    <property type="entry name" value="Radical_SAM"/>
    <property type="match status" value="1"/>
</dbReference>
<comment type="subcellular location">
    <subcellularLocation>
        <location evidence="2">Cytoplasm</location>
    </subcellularLocation>
</comment>
<dbReference type="InterPro" id="IPR004559">
    <property type="entry name" value="HemW-like"/>
</dbReference>
<dbReference type="SFLD" id="SFLDF00288">
    <property type="entry name" value="HemN-like__clustered_with_nucl"/>
    <property type="match status" value="1"/>
</dbReference>
<feature type="domain" description="Radical SAM core" evidence="3">
    <location>
        <begin position="19"/>
        <end position="255"/>
    </location>
</feature>
<dbReference type="GO" id="GO:0051539">
    <property type="term" value="F:4 iron, 4 sulfur cluster binding"/>
    <property type="evidence" value="ECO:0007669"/>
    <property type="project" value="UniProtKB-UniRule"/>
</dbReference>
<dbReference type="GO" id="GO:0005737">
    <property type="term" value="C:cytoplasm"/>
    <property type="evidence" value="ECO:0007669"/>
    <property type="project" value="UniProtKB-SubCell"/>
</dbReference>
<dbReference type="SMART" id="SM00729">
    <property type="entry name" value="Elp3"/>
    <property type="match status" value="1"/>
</dbReference>
<protein>
    <recommendedName>
        <fullName evidence="2">Heme chaperone HemW</fullName>
    </recommendedName>
</protein>
<proteinExistence type="inferred from homology"/>
<dbReference type="RefSeq" id="WP_208112172.1">
    <property type="nucleotide sequence ID" value="NZ_BSPM01000004.1"/>
</dbReference>
<keyword evidence="2" id="KW-0408">Iron</keyword>
<keyword evidence="2" id="KW-0143">Chaperone</keyword>
<dbReference type="SFLD" id="SFLDF00562">
    <property type="entry name" value="HemN-like__clustered_with_heat"/>
    <property type="match status" value="1"/>
</dbReference>
<organism evidence="4 5">
    <name type="scientific">Oharaeibacter diazotrophicus</name>
    <dbReference type="NCBI Taxonomy" id="1920512"/>
    <lineage>
        <taxon>Bacteria</taxon>
        <taxon>Pseudomonadati</taxon>
        <taxon>Pseudomonadota</taxon>
        <taxon>Alphaproteobacteria</taxon>
        <taxon>Hyphomicrobiales</taxon>
        <taxon>Pleomorphomonadaceae</taxon>
        <taxon>Oharaeibacter</taxon>
    </lineage>
</organism>
<comment type="caution">
    <text evidence="4">The sequence shown here is derived from an EMBL/GenBank/DDBJ whole genome shotgun (WGS) entry which is preliminary data.</text>
</comment>
<dbReference type="Proteomes" id="UP000294547">
    <property type="component" value="Unassembled WGS sequence"/>
</dbReference>
<dbReference type="InterPro" id="IPR007197">
    <property type="entry name" value="rSAM"/>
</dbReference>
<dbReference type="InterPro" id="IPR058240">
    <property type="entry name" value="rSAM_sf"/>
</dbReference>
<comment type="function">
    <text evidence="2">Probably acts as a heme chaperone, transferring heme to an unknown acceptor. Binds one molecule of heme per monomer, possibly covalently. Binds 1 [4Fe-4S] cluster. The cluster is coordinated with 3 cysteines and an exchangeable S-adenosyl-L-methionine.</text>
</comment>
<dbReference type="NCBIfam" id="TIGR00539">
    <property type="entry name" value="hemN_rel"/>
    <property type="match status" value="1"/>
</dbReference>
<name>A0A4R6RFA6_9HYPH</name>
<evidence type="ECO:0000256" key="2">
    <source>
        <dbReference type="RuleBase" id="RU364116"/>
    </source>
</evidence>
<dbReference type="SFLD" id="SFLDS00029">
    <property type="entry name" value="Radical_SAM"/>
    <property type="match status" value="1"/>
</dbReference>
<dbReference type="AlphaFoldDB" id="A0A4R6RFA6"/>
<accession>A0A4R6RFA6</accession>